<evidence type="ECO:0000256" key="1">
    <source>
        <dbReference type="ARBA" id="ARBA00023015"/>
    </source>
</evidence>
<reference evidence="6" key="1">
    <citation type="journal article" date="2019" name="Int. J. Syst. Evol. Microbiol.">
        <title>The Global Catalogue of Microorganisms (GCM) 10K type strain sequencing project: providing services to taxonomists for standard genome sequencing and annotation.</title>
        <authorList>
            <consortium name="The Broad Institute Genomics Platform"/>
            <consortium name="The Broad Institute Genome Sequencing Center for Infectious Disease"/>
            <person name="Wu L."/>
            <person name="Ma J."/>
        </authorList>
    </citation>
    <scope>NUCLEOTIDE SEQUENCE [LARGE SCALE GENOMIC DNA]</scope>
    <source>
        <strain evidence="6">JCM 16082</strain>
    </source>
</reference>
<feature type="domain" description="HTH marR-type" evidence="4">
    <location>
        <begin position="10"/>
        <end position="142"/>
    </location>
</feature>
<keyword evidence="1" id="KW-0805">Transcription regulation</keyword>
<evidence type="ECO:0000256" key="3">
    <source>
        <dbReference type="ARBA" id="ARBA00023163"/>
    </source>
</evidence>
<evidence type="ECO:0000313" key="5">
    <source>
        <dbReference type="EMBL" id="GAA0871848.1"/>
    </source>
</evidence>
<comment type="caution">
    <text evidence="5">The sequence shown here is derived from an EMBL/GenBank/DDBJ whole genome shotgun (WGS) entry which is preliminary data.</text>
</comment>
<dbReference type="SUPFAM" id="SSF46785">
    <property type="entry name" value="Winged helix' DNA-binding domain"/>
    <property type="match status" value="1"/>
</dbReference>
<name>A0ABP3XU26_9FLAO</name>
<dbReference type="Proteomes" id="UP001500507">
    <property type="component" value="Unassembled WGS sequence"/>
</dbReference>
<evidence type="ECO:0000259" key="4">
    <source>
        <dbReference type="PROSITE" id="PS50995"/>
    </source>
</evidence>
<dbReference type="InterPro" id="IPR036388">
    <property type="entry name" value="WH-like_DNA-bd_sf"/>
</dbReference>
<dbReference type="PANTHER" id="PTHR42756">
    <property type="entry name" value="TRANSCRIPTIONAL REGULATOR, MARR"/>
    <property type="match status" value="1"/>
</dbReference>
<dbReference type="EMBL" id="BAAAFG010000012">
    <property type="protein sequence ID" value="GAA0871848.1"/>
    <property type="molecule type" value="Genomic_DNA"/>
</dbReference>
<dbReference type="PRINTS" id="PR00598">
    <property type="entry name" value="HTHMARR"/>
</dbReference>
<dbReference type="SMART" id="SM00347">
    <property type="entry name" value="HTH_MARR"/>
    <property type="match status" value="1"/>
</dbReference>
<dbReference type="PROSITE" id="PS50995">
    <property type="entry name" value="HTH_MARR_2"/>
    <property type="match status" value="1"/>
</dbReference>
<keyword evidence="6" id="KW-1185">Reference proteome</keyword>
<dbReference type="Pfam" id="PF01047">
    <property type="entry name" value="MarR"/>
    <property type="match status" value="1"/>
</dbReference>
<dbReference type="PANTHER" id="PTHR42756:SF1">
    <property type="entry name" value="TRANSCRIPTIONAL REPRESSOR OF EMRAB OPERON"/>
    <property type="match status" value="1"/>
</dbReference>
<protein>
    <submittedName>
        <fullName evidence="5">MarR family transcriptional regulator</fullName>
    </submittedName>
</protein>
<dbReference type="PROSITE" id="PS01117">
    <property type="entry name" value="HTH_MARR_1"/>
    <property type="match status" value="1"/>
</dbReference>
<keyword evidence="2" id="KW-0238">DNA-binding</keyword>
<evidence type="ECO:0000256" key="2">
    <source>
        <dbReference type="ARBA" id="ARBA00023125"/>
    </source>
</evidence>
<gene>
    <name evidence="5" type="ORF">GCM10009117_09940</name>
</gene>
<organism evidence="5 6">
    <name type="scientific">Gangjinia marincola</name>
    <dbReference type="NCBI Taxonomy" id="578463"/>
    <lineage>
        <taxon>Bacteria</taxon>
        <taxon>Pseudomonadati</taxon>
        <taxon>Bacteroidota</taxon>
        <taxon>Flavobacteriia</taxon>
        <taxon>Flavobacteriales</taxon>
        <taxon>Flavobacteriaceae</taxon>
        <taxon>Gangjinia</taxon>
    </lineage>
</organism>
<sequence length="158" mass="17888">MCIFVPYMREKTIDYVLRATWMAVAKMYNEEAGTKGSTMATGFALLSIDPEEGTPSTALGPKMGMEATSLSRTLKNMEDKGLIRREKNPLDGRSVLIYLTDFGKEMRDFSKRVVLTFDEAVQEAISEEDLRTFKEVAHTIMELISTKKIYNQPETVTK</sequence>
<evidence type="ECO:0000313" key="6">
    <source>
        <dbReference type="Proteomes" id="UP001500507"/>
    </source>
</evidence>
<proteinExistence type="predicted"/>
<dbReference type="InterPro" id="IPR000835">
    <property type="entry name" value="HTH_MarR-typ"/>
</dbReference>
<keyword evidence="3" id="KW-0804">Transcription</keyword>
<dbReference type="InterPro" id="IPR023187">
    <property type="entry name" value="Tscrpt_reg_MarR-type_CS"/>
</dbReference>
<dbReference type="Gene3D" id="1.10.10.10">
    <property type="entry name" value="Winged helix-like DNA-binding domain superfamily/Winged helix DNA-binding domain"/>
    <property type="match status" value="1"/>
</dbReference>
<dbReference type="InterPro" id="IPR036390">
    <property type="entry name" value="WH_DNA-bd_sf"/>
</dbReference>
<accession>A0ABP3XU26</accession>